<dbReference type="NCBIfam" id="NF010239">
    <property type="entry name" value="PRK13686.1"/>
    <property type="match status" value="1"/>
</dbReference>
<accession>A0A2W4VR80</accession>
<keyword evidence="6 7" id="KW-0604">Photosystem II</keyword>
<evidence type="ECO:0000256" key="1">
    <source>
        <dbReference type="ARBA" id="ARBA00004167"/>
    </source>
</evidence>
<keyword evidence="4 7" id="KW-1133">Transmembrane helix</keyword>
<dbReference type="InterPro" id="IPR010284">
    <property type="entry name" value="PSII_Ycf12_core-subunit"/>
</dbReference>
<keyword evidence="3 7" id="KW-0812">Transmembrane</keyword>
<dbReference type="GO" id="GO:0015979">
    <property type="term" value="P:photosynthesis"/>
    <property type="evidence" value="ECO:0007669"/>
    <property type="project" value="UniProtKB-KW"/>
</dbReference>
<proteinExistence type="inferred from homology"/>
<dbReference type="AlphaFoldDB" id="A0A2W4VR80"/>
<dbReference type="GO" id="GO:0031676">
    <property type="term" value="C:plasma membrane-derived thylakoid membrane"/>
    <property type="evidence" value="ECO:0007669"/>
    <property type="project" value="UniProtKB-SubCell"/>
</dbReference>
<protein>
    <recommendedName>
        <fullName evidence="7">Photosystem II reaction center protein Psb30</fullName>
    </recommendedName>
    <alternativeName>
        <fullName evidence="7">Photosystem II reaction center protein Ycf12</fullName>
    </alternativeName>
</protein>
<evidence type="ECO:0000313" key="9">
    <source>
        <dbReference type="Proteomes" id="UP000249081"/>
    </source>
</evidence>
<evidence type="ECO:0000256" key="5">
    <source>
        <dbReference type="ARBA" id="ARBA00023136"/>
    </source>
</evidence>
<evidence type="ECO:0000256" key="7">
    <source>
        <dbReference type="HAMAP-Rule" id="MF_01329"/>
    </source>
</evidence>
<dbReference type="EMBL" id="QBMN01000189">
    <property type="protein sequence ID" value="PZO34936.1"/>
    <property type="molecule type" value="Genomic_DNA"/>
</dbReference>
<evidence type="ECO:0000256" key="6">
    <source>
        <dbReference type="ARBA" id="ARBA00023276"/>
    </source>
</evidence>
<reference evidence="9" key="1">
    <citation type="submission" date="2018-04" db="EMBL/GenBank/DDBJ databases">
        <authorList>
            <person name="Cornet L."/>
        </authorList>
    </citation>
    <scope>NUCLEOTIDE SEQUENCE [LARGE SCALE GENOMIC DNA]</scope>
</reference>
<reference evidence="8 9" key="2">
    <citation type="submission" date="2018-06" db="EMBL/GenBank/DDBJ databases">
        <title>Metagenomic assembly of (sub)arctic Cyanobacteria and their associated microbiome from non-axenic cultures.</title>
        <authorList>
            <person name="Baurain D."/>
        </authorList>
    </citation>
    <scope>NUCLEOTIDE SEQUENCE [LARGE SCALE GENOMIC DNA]</scope>
    <source>
        <strain evidence="8">ULC041bin1</strain>
    </source>
</reference>
<evidence type="ECO:0000313" key="8">
    <source>
        <dbReference type="EMBL" id="PZO34936.1"/>
    </source>
</evidence>
<dbReference type="HAMAP" id="MF_01329">
    <property type="entry name" value="PSII_Psb30_Ycf12"/>
    <property type="match status" value="1"/>
</dbReference>
<feature type="transmembrane region" description="Helical" evidence="7">
    <location>
        <begin position="15"/>
        <end position="38"/>
    </location>
</feature>
<comment type="function">
    <text evidence="7">A core subunit of photosystem II (PSII), probably helps stabilize the reaction center.</text>
</comment>
<comment type="similarity">
    <text evidence="7">Belongs to the Psb30/Ycf12 family.</text>
</comment>
<organism evidence="8 9">
    <name type="scientific">Shackletoniella antarctica</name>
    <dbReference type="NCBI Taxonomy" id="268115"/>
    <lineage>
        <taxon>Bacteria</taxon>
        <taxon>Bacillati</taxon>
        <taxon>Cyanobacteriota</taxon>
        <taxon>Cyanophyceae</taxon>
        <taxon>Oculatellales</taxon>
        <taxon>Oculatellaceae</taxon>
        <taxon>Shackletoniella</taxon>
    </lineage>
</organism>
<evidence type="ECO:0000256" key="2">
    <source>
        <dbReference type="ARBA" id="ARBA00022531"/>
    </source>
</evidence>
<sequence>MSFLSSFLSNINFELIAQLTMLGMIVIAGPVIVFLLFLRGGDL</sequence>
<dbReference type="Proteomes" id="UP000249081">
    <property type="component" value="Unassembled WGS sequence"/>
</dbReference>
<evidence type="ECO:0000256" key="4">
    <source>
        <dbReference type="ARBA" id="ARBA00022989"/>
    </source>
</evidence>
<gene>
    <name evidence="7" type="primary">psb30</name>
    <name evidence="7" type="synonym">ycf12</name>
    <name evidence="8" type="ORF">DCF17_19700</name>
</gene>
<keyword evidence="7" id="KW-0793">Thylakoid</keyword>
<name>A0A2W4VR80_9CYAN</name>
<comment type="caution">
    <text evidence="8">The sequence shown here is derived from an EMBL/GenBank/DDBJ whole genome shotgun (WGS) entry which is preliminary data.</text>
</comment>
<keyword evidence="2 7" id="KW-0602">Photosynthesis</keyword>
<keyword evidence="5 7" id="KW-0472">Membrane</keyword>
<dbReference type="Pfam" id="PF05969">
    <property type="entry name" value="PSII_Ycf12"/>
    <property type="match status" value="1"/>
</dbReference>
<evidence type="ECO:0000256" key="3">
    <source>
        <dbReference type="ARBA" id="ARBA00022692"/>
    </source>
</evidence>
<dbReference type="GO" id="GO:0009523">
    <property type="term" value="C:photosystem II"/>
    <property type="evidence" value="ECO:0007669"/>
    <property type="project" value="UniProtKB-KW"/>
</dbReference>
<comment type="subunit">
    <text evidence="7">PSII is composed of 1 copy each of membrane proteins PsbA, PsbB, PsbC, PsbD, PsbE, PsbF, PsbH, PsbI, PsbJ, PsbK, PsbL, PsbM, PsbT, PsbX, PsbY, PsbZ, Psb30/Ycf12, peripheral proteins PsbO, CyanoQ (PsbQ), PsbU, PsbV and a large number of cofactors. It forms dimeric complexes.</text>
</comment>
<comment type="subcellular location">
    <subcellularLocation>
        <location evidence="7">Cellular thylakoid membrane</location>
        <topology evidence="7">Single-pass membrane protein</topology>
    </subcellularLocation>
    <subcellularLocation>
        <location evidence="1">Membrane</location>
        <topology evidence="1">Single-pass membrane protein</topology>
    </subcellularLocation>
</comment>